<feature type="domain" description="CzcB-like barrel-sandwich hybrid" evidence="4">
    <location>
        <begin position="74"/>
        <end position="221"/>
    </location>
</feature>
<keyword evidence="6" id="KW-1185">Reference proteome</keyword>
<dbReference type="InterPro" id="IPR006143">
    <property type="entry name" value="RND_pump_MFP"/>
</dbReference>
<evidence type="ECO:0000313" key="5">
    <source>
        <dbReference type="EMBL" id="TBO32577.1"/>
    </source>
</evidence>
<dbReference type="AlphaFoldDB" id="A0A4Q9H5D4"/>
<comment type="caution">
    <text evidence="5">The sequence shown here is derived from an EMBL/GenBank/DDBJ whole genome shotgun (WGS) entry which is preliminary data.</text>
</comment>
<keyword evidence="2" id="KW-0175">Coiled coil</keyword>
<dbReference type="GO" id="GO:1990281">
    <property type="term" value="C:efflux pump complex"/>
    <property type="evidence" value="ECO:0007669"/>
    <property type="project" value="TreeGrafter"/>
</dbReference>
<proteinExistence type="inferred from homology"/>
<feature type="coiled-coil region" evidence="2">
    <location>
        <begin position="103"/>
        <end position="130"/>
    </location>
</feature>
<feature type="domain" description="CusB-like beta-barrel" evidence="3">
    <location>
        <begin position="234"/>
        <end position="307"/>
    </location>
</feature>
<dbReference type="OrthoDB" id="9768185at2"/>
<evidence type="ECO:0000256" key="1">
    <source>
        <dbReference type="ARBA" id="ARBA00009477"/>
    </source>
</evidence>
<name>A0A4Q9H5D4_9BURK</name>
<dbReference type="Proteomes" id="UP000292120">
    <property type="component" value="Unassembled WGS sequence"/>
</dbReference>
<organism evidence="5 6">
    <name type="scientific">Aquabacterium lacunae</name>
    <dbReference type="NCBI Taxonomy" id="2528630"/>
    <lineage>
        <taxon>Bacteria</taxon>
        <taxon>Pseudomonadati</taxon>
        <taxon>Pseudomonadota</taxon>
        <taxon>Betaproteobacteria</taxon>
        <taxon>Burkholderiales</taxon>
        <taxon>Aquabacterium</taxon>
    </lineage>
</organism>
<dbReference type="InterPro" id="IPR058792">
    <property type="entry name" value="Beta-barrel_RND_2"/>
</dbReference>
<dbReference type="Gene3D" id="1.10.287.470">
    <property type="entry name" value="Helix hairpin bin"/>
    <property type="match status" value="1"/>
</dbReference>
<gene>
    <name evidence="5" type="ORF">EYS42_05145</name>
</gene>
<dbReference type="PANTHER" id="PTHR30469">
    <property type="entry name" value="MULTIDRUG RESISTANCE PROTEIN MDTA"/>
    <property type="match status" value="1"/>
</dbReference>
<dbReference type="GO" id="GO:0015562">
    <property type="term" value="F:efflux transmembrane transporter activity"/>
    <property type="evidence" value="ECO:0007669"/>
    <property type="project" value="TreeGrafter"/>
</dbReference>
<dbReference type="Gene3D" id="2.40.30.170">
    <property type="match status" value="1"/>
</dbReference>
<accession>A0A4Q9H5D4</accession>
<evidence type="ECO:0000313" key="6">
    <source>
        <dbReference type="Proteomes" id="UP000292120"/>
    </source>
</evidence>
<protein>
    <submittedName>
        <fullName evidence="5">Efflux RND transporter periplasmic adaptor subunit</fullName>
    </submittedName>
</protein>
<dbReference type="EMBL" id="SIXI01000002">
    <property type="protein sequence ID" value="TBO32577.1"/>
    <property type="molecule type" value="Genomic_DNA"/>
</dbReference>
<evidence type="ECO:0000259" key="3">
    <source>
        <dbReference type="Pfam" id="PF25954"/>
    </source>
</evidence>
<dbReference type="Pfam" id="PF25954">
    <property type="entry name" value="Beta-barrel_RND_2"/>
    <property type="match status" value="1"/>
</dbReference>
<sequence>MLHGGTCNSTLASAASRFSPDGRKAPGDAAVVASNRRSAVKPWALKCAAACSVMLAAATAHSAEAMACLIEPDRVADVGAQAVGVIEALKVERGDSVKTGQLIARLANDVEQASSNVAEARATADAELRQAEAAYDLAMSKLQRNRDLLKQNFVSPQALEQAEAEARVAEQRVAQSRETRRVALREFKLTTAQLKQREVRSPFDGVVVERYRTEGERIEREPVVRVARINPLRVEAIVPASQFGSVQPGQVARVRTDLPMFPLLEATVVLVDRVIDPASNSFRVRLSLPNPEQRIPSGLRCKLDLGGARPAPKPGT</sequence>
<dbReference type="NCBIfam" id="TIGR01730">
    <property type="entry name" value="RND_mfp"/>
    <property type="match status" value="1"/>
</dbReference>
<dbReference type="InterPro" id="IPR058647">
    <property type="entry name" value="BSH_CzcB-like"/>
</dbReference>
<dbReference type="SUPFAM" id="SSF111369">
    <property type="entry name" value="HlyD-like secretion proteins"/>
    <property type="match status" value="1"/>
</dbReference>
<dbReference type="PANTHER" id="PTHR30469:SF15">
    <property type="entry name" value="HLYD FAMILY OF SECRETION PROTEINS"/>
    <property type="match status" value="1"/>
</dbReference>
<comment type="similarity">
    <text evidence="1">Belongs to the membrane fusion protein (MFP) (TC 8.A.1) family.</text>
</comment>
<evidence type="ECO:0000259" key="4">
    <source>
        <dbReference type="Pfam" id="PF25973"/>
    </source>
</evidence>
<dbReference type="Pfam" id="PF25973">
    <property type="entry name" value="BSH_CzcB"/>
    <property type="match status" value="1"/>
</dbReference>
<reference evidence="5 6" key="1">
    <citation type="submission" date="2019-02" db="EMBL/GenBank/DDBJ databases">
        <title>Aquabacterium sp. strain KMB7.</title>
        <authorList>
            <person name="Chen W.-M."/>
        </authorList>
    </citation>
    <scope>NUCLEOTIDE SEQUENCE [LARGE SCALE GENOMIC DNA]</scope>
    <source>
        <strain evidence="5 6">KMB7</strain>
    </source>
</reference>
<dbReference type="Gene3D" id="2.40.50.100">
    <property type="match status" value="1"/>
</dbReference>
<evidence type="ECO:0000256" key="2">
    <source>
        <dbReference type="SAM" id="Coils"/>
    </source>
</evidence>